<dbReference type="InterPro" id="IPR001753">
    <property type="entry name" value="Enoyl-CoA_hydra/iso"/>
</dbReference>
<dbReference type="GeneID" id="25307733"/>
<dbReference type="EMBL" id="KN846973">
    <property type="protein sequence ID" value="KIW78407.1"/>
    <property type="molecule type" value="Genomic_DNA"/>
</dbReference>
<proteinExistence type="inferred from homology"/>
<dbReference type="VEuPathDB" id="FungiDB:Z517_08243"/>
<dbReference type="AlphaFoldDB" id="A0A0D2EVZ0"/>
<evidence type="ECO:0000256" key="1">
    <source>
        <dbReference type="ARBA" id="ARBA00005254"/>
    </source>
</evidence>
<dbReference type="SUPFAM" id="SSF52096">
    <property type="entry name" value="ClpP/crotonase"/>
    <property type="match status" value="1"/>
</dbReference>
<dbReference type="Pfam" id="PF00378">
    <property type="entry name" value="ECH_1"/>
    <property type="match status" value="1"/>
</dbReference>
<dbReference type="CDD" id="cd06558">
    <property type="entry name" value="crotonase-like"/>
    <property type="match status" value="1"/>
</dbReference>
<gene>
    <name evidence="2" type="ORF">Z517_08243</name>
</gene>
<dbReference type="STRING" id="1442368.A0A0D2EVZ0"/>
<dbReference type="RefSeq" id="XP_013282215.1">
    <property type="nucleotide sequence ID" value="XM_013426761.1"/>
</dbReference>
<dbReference type="Proteomes" id="UP000053029">
    <property type="component" value="Unassembled WGS sequence"/>
</dbReference>
<protein>
    <recommendedName>
        <fullName evidence="4">Enoyl-CoA hydratase</fullName>
    </recommendedName>
</protein>
<accession>A0A0D2EVZ0</accession>
<organism evidence="2 3">
    <name type="scientific">Fonsecaea pedrosoi CBS 271.37</name>
    <dbReference type="NCBI Taxonomy" id="1442368"/>
    <lineage>
        <taxon>Eukaryota</taxon>
        <taxon>Fungi</taxon>
        <taxon>Dikarya</taxon>
        <taxon>Ascomycota</taxon>
        <taxon>Pezizomycotina</taxon>
        <taxon>Eurotiomycetes</taxon>
        <taxon>Chaetothyriomycetidae</taxon>
        <taxon>Chaetothyriales</taxon>
        <taxon>Herpotrichiellaceae</taxon>
        <taxon>Fonsecaea</taxon>
    </lineage>
</organism>
<evidence type="ECO:0008006" key="4">
    <source>
        <dbReference type="Google" id="ProtNLM"/>
    </source>
</evidence>
<reference evidence="2 3" key="1">
    <citation type="submission" date="2015-01" db="EMBL/GenBank/DDBJ databases">
        <title>The Genome Sequence of Fonsecaea pedrosoi CBS 271.37.</title>
        <authorList>
            <consortium name="The Broad Institute Genomics Platform"/>
            <person name="Cuomo C."/>
            <person name="de Hoog S."/>
            <person name="Gorbushina A."/>
            <person name="Stielow B."/>
            <person name="Teixiera M."/>
            <person name="Abouelleil A."/>
            <person name="Chapman S.B."/>
            <person name="Priest M."/>
            <person name="Young S.K."/>
            <person name="Wortman J."/>
            <person name="Nusbaum C."/>
            <person name="Birren B."/>
        </authorList>
    </citation>
    <scope>NUCLEOTIDE SEQUENCE [LARGE SCALE GENOMIC DNA]</scope>
    <source>
        <strain evidence="2 3">CBS 271.37</strain>
    </source>
</reference>
<comment type="similarity">
    <text evidence="1">Belongs to the enoyl-CoA hydratase/isomerase family.</text>
</comment>
<dbReference type="PANTHER" id="PTHR43802">
    <property type="entry name" value="ENOYL-COA HYDRATASE"/>
    <property type="match status" value="1"/>
</dbReference>
<evidence type="ECO:0000313" key="2">
    <source>
        <dbReference type="EMBL" id="KIW78407.1"/>
    </source>
</evidence>
<dbReference type="InterPro" id="IPR029045">
    <property type="entry name" value="ClpP/crotonase-like_dom_sf"/>
</dbReference>
<dbReference type="Gene3D" id="3.30.300.220">
    <property type="match status" value="1"/>
</dbReference>
<dbReference type="HOGENOM" id="CLU_2298429_0_0_1"/>
<name>A0A0D2EVZ0_9EURO</name>
<sequence>MANPKLFPETCSSLLFKEIVISNVPATCPTTTEVILLILNRPKRFNAVTESMLEEIITAHRYFDADDRVKAIVITGAGPSFCVGADLEVGFSKLVKNLKQDPSSIGTYRDG</sequence>
<evidence type="ECO:0000313" key="3">
    <source>
        <dbReference type="Proteomes" id="UP000053029"/>
    </source>
</evidence>
<dbReference type="PANTHER" id="PTHR43802:SF1">
    <property type="entry name" value="IP11341P-RELATED"/>
    <property type="match status" value="1"/>
</dbReference>
<keyword evidence="3" id="KW-1185">Reference proteome</keyword>